<dbReference type="EMBL" id="AQQZ01000019">
    <property type="protein sequence ID" value="KNG92011.1"/>
    <property type="molecule type" value="Genomic_DNA"/>
</dbReference>
<reference evidence="6 7" key="1">
    <citation type="journal article" date="2015" name="Int. J. Syst. Evol. Microbiol.">
        <title>Aestuariivita atlantica sp. nov., isolated from deep sea sediment of the Atlantic Ocean.</title>
        <authorList>
            <person name="Li G."/>
            <person name="Lai Q."/>
            <person name="Du Y."/>
            <person name="Liu X."/>
            <person name="Sun F."/>
            <person name="Shao Z."/>
        </authorList>
    </citation>
    <scope>NUCLEOTIDE SEQUENCE [LARGE SCALE GENOMIC DNA]</scope>
    <source>
        <strain evidence="6 7">22II-S11-z3</strain>
    </source>
</reference>
<dbReference type="PRINTS" id="PR00039">
    <property type="entry name" value="HTHLYSR"/>
</dbReference>
<dbReference type="CDD" id="cd08432">
    <property type="entry name" value="PBP2_GcdR_TrpI_HvrB_AmpR_like"/>
    <property type="match status" value="1"/>
</dbReference>
<dbReference type="PATRIC" id="fig|1317121.7.peg.1051"/>
<keyword evidence="3" id="KW-0238">DNA-binding</keyword>
<evidence type="ECO:0000313" key="6">
    <source>
        <dbReference type="EMBL" id="KNG92011.1"/>
    </source>
</evidence>
<dbReference type="PROSITE" id="PS50931">
    <property type="entry name" value="HTH_LYSR"/>
    <property type="match status" value="1"/>
</dbReference>
<evidence type="ECO:0000313" key="7">
    <source>
        <dbReference type="Proteomes" id="UP000036938"/>
    </source>
</evidence>
<dbReference type="OrthoDB" id="9804958at2"/>
<dbReference type="FunFam" id="1.10.10.10:FF:000038">
    <property type="entry name" value="Glycine cleavage system transcriptional activator"/>
    <property type="match status" value="1"/>
</dbReference>
<gene>
    <name evidence="6" type="ORF">ATO11_19695</name>
</gene>
<evidence type="ECO:0000256" key="3">
    <source>
        <dbReference type="ARBA" id="ARBA00023125"/>
    </source>
</evidence>
<protein>
    <submittedName>
        <fullName evidence="6">LysR family transcriptional regulator</fullName>
    </submittedName>
</protein>
<dbReference type="GO" id="GO:0006351">
    <property type="term" value="P:DNA-templated transcription"/>
    <property type="evidence" value="ECO:0007669"/>
    <property type="project" value="TreeGrafter"/>
</dbReference>
<dbReference type="STRING" id="1317121.ATO11_19695"/>
<sequence>MTTHMPTLVSLRAFEAVARHKSFRKAADEICVTHAAVSHQVKALETSIGVKLLERTSRSVELTPAGEQYYPPVREHIQGIIKATRRIQTPEEPDVLLVQSYASFNTMWLQPRLADFLQDNPDTRVRIVSTFEDGDYDMHRFDVGVFNAPPFDKRFDYSPLFETDIYPVCAPEALNAPSGGMPLEELGNYLLLSVPSTWNEPDDWDCWLDAAGLDRKTMKLGSIFDNYPLVREAVLNNHGISVARAPFCARDLERGRLVRPFDISVPEPGRWYLATQKERAPNPKLDTFIDWLFEQIEADPTMRPFRA</sequence>
<comment type="caution">
    <text evidence="6">The sequence shown here is derived from an EMBL/GenBank/DDBJ whole genome shotgun (WGS) entry which is preliminary data.</text>
</comment>
<dbReference type="InterPro" id="IPR000847">
    <property type="entry name" value="LysR_HTH_N"/>
</dbReference>
<organism evidence="6 7">
    <name type="scientific">Pseudaestuariivita atlantica</name>
    <dbReference type="NCBI Taxonomy" id="1317121"/>
    <lineage>
        <taxon>Bacteria</taxon>
        <taxon>Pseudomonadati</taxon>
        <taxon>Pseudomonadota</taxon>
        <taxon>Alphaproteobacteria</taxon>
        <taxon>Rhodobacterales</taxon>
        <taxon>Paracoccaceae</taxon>
        <taxon>Pseudaestuariivita</taxon>
    </lineage>
</organism>
<dbReference type="Gene3D" id="3.40.190.10">
    <property type="entry name" value="Periplasmic binding protein-like II"/>
    <property type="match status" value="2"/>
</dbReference>
<dbReference type="PANTHER" id="PTHR30537:SF74">
    <property type="entry name" value="HTH-TYPE TRANSCRIPTIONAL REGULATOR TRPI"/>
    <property type="match status" value="1"/>
</dbReference>
<dbReference type="PANTHER" id="PTHR30537">
    <property type="entry name" value="HTH-TYPE TRANSCRIPTIONAL REGULATOR"/>
    <property type="match status" value="1"/>
</dbReference>
<evidence type="ECO:0000259" key="5">
    <source>
        <dbReference type="PROSITE" id="PS50931"/>
    </source>
</evidence>
<keyword evidence="4" id="KW-0804">Transcription</keyword>
<dbReference type="Pfam" id="PF03466">
    <property type="entry name" value="LysR_substrate"/>
    <property type="match status" value="1"/>
</dbReference>
<dbReference type="SUPFAM" id="SSF53850">
    <property type="entry name" value="Periplasmic binding protein-like II"/>
    <property type="match status" value="1"/>
</dbReference>
<dbReference type="AlphaFoldDB" id="A0A0L1JJU0"/>
<keyword evidence="7" id="KW-1185">Reference proteome</keyword>
<name>A0A0L1JJU0_9RHOB</name>
<dbReference type="InterPro" id="IPR058163">
    <property type="entry name" value="LysR-type_TF_proteobact-type"/>
</dbReference>
<dbReference type="Pfam" id="PF00126">
    <property type="entry name" value="HTH_1"/>
    <property type="match status" value="1"/>
</dbReference>
<evidence type="ECO:0000256" key="4">
    <source>
        <dbReference type="ARBA" id="ARBA00023163"/>
    </source>
</evidence>
<dbReference type="RefSeq" id="WP_050532619.1">
    <property type="nucleotide sequence ID" value="NZ_AQQZ01000019.1"/>
</dbReference>
<accession>A0A0L1JJU0</accession>
<dbReference type="InterPro" id="IPR005119">
    <property type="entry name" value="LysR_subst-bd"/>
</dbReference>
<comment type="similarity">
    <text evidence="1">Belongs to the LysR transcriptional regulatory family.</text>
</comment>
<keyword evidence="2" id="KW-0805">Transcription regulation</keyword>
<evidence type="ECO:0000256" key="2">
    <source>
        <dbReference type="ARBA" id="ARBA00023015"/>
    </source>
</evidence>
<proteinExistence type="inferred from homology"/>
<dbReference type="SUPFAM" id="SSF46785">
    <property type="entry name" value="Winged helix' DNA-binding domain"/>
    <property type="match status" value="1"/>
</dbReference>
<dbReference type="Proteomes" id="UP000036938">
    <property type="component" value="Unassembled WGS sequence"/>
</dbReference>
<dbReference type="InterPro" id="IPR036388">
    <property type="entry name" value="WH-like_DNA-bd_sf"/>
</dbReference>
<dbReference type="GO" id="GO:0003700">
    <property type="term" value="F:DNA-binding transcription factor activity"/>
    <property type="evidence" value="ECO:0007669"/>
    <property type="project" value="InterPro"/>
</dbReference>
<dbReference type="InterPro" id="IPR036390">
    <property type="entry name" value="WH_DNA-bd_sf"/>
</dbReference>
<evidence type="ECO:0000256" key="1">
    <source>
        <dbReference type="ARBA" id="ARBA00009437"/>
    </source>
</evidence>
<dbReference type="Gene3D" id="1.10.10.10">
    <property type="entry name" value="Winged helix-like DNA-binding domain superfamily/Winged helix DNA-binding domain"/>
    <property type="match status" value="1"/>
</dbReference>
<dbReference type="GO" id="GO:0043565">
    <property type="term" value="F:sequence-specific DNA binding"/>
    <property type="evidence" value="ECO:0007669"/>
    <property type="project" value="TreeGrafter"/>
</dbReference>
<feature type="domain" description="HTH lysR-type" evidence="5">
    <location>
        <begin position="6"/>
        <end position="63"/>
    </location>
</feature>